<keyword evidence="1" id="KW-1133">Transmembrane helix</keyword>
<feature type="transmembrane region" description="Helical" evidence="1">
    <location>
        <begin position="9"/>
        <end position="31"/>
    </location>
</feature>
<evidence type="ECO:0000313" key="2">
    <source>
        <dbReference type="EMBL" id="PNQ73646.1"/>
    </source>
</evidence>
<keyword evidence="1" id="KW-0812">Transmembrane</keyword>
<dbReference type="AlphaFoldDB" id="A0A2K1E040"/>
<organism evidence="2 3">
    <name type="scientific">Hanstruepera neustonica</name>
    <dbReference type="NCBI Taxonomy" id="1445657"/>
    <lineage>
        <taxon>Bacteria</taxon>
        <taxon>Pseudomonadati</taxon>
        <taxon>Bacteroidota</taxon>
        <taxon>Flavobacteriia</taxon>
        <taxon>Flavobacteriales</taxon>
        <taxon>Flavobacteriaceae</taxon>
        <taxon>Hanstruepera</taxon>
    </lineage>
</organism>
<comment type="caution">
    <text evidence="2">The sequence shown here is derived from an EMBL/GenBank/DDBJ whole genome shotgun (WGS) entry which is preliminary data.</text>
</comment>
<reference evidence="2 3" key="1">
    <citation type="submission" date="2018-01" db="EMBL/GenBank/DDBJ databases">
        <title>The draft genome of Hanstruepera neustonica JCM19743.</title>
        <authorList>
            <person name="He R.-H."/>
            <person name="Du Z.-J."/>
        </authorList>
    </citation>
    <scope>NUCLEOTIDE SEQUENCE [LARGE SCALE GENOMIC DNA]</scope>
    <source>
        <strain evidence="2 3">JCM19743</strain>
    </source>
</reference>
<gene>
    <name evidence="2" type="ORF">C1T31_04725</name>
</gene>
<feature type="transmembrane region" description="Helical" evidence="1">
    <location>
        <begin position="158"/>
        <end position="174"/>
    </location>
</feature>
<protein>
    <submittedName>
        <fullName evidence="2">Uncharacterized protein</fullName>
    </submittedName>
</protein>
<sequence length="175" mass="20868">MKTKFHWKIIIAFVVLPILALTLFGFIYSLVIDSKEKPPTEVYIFMTIFGILGFWLLLTLLFRAKKIKFNDGNLTITRLFLFQKYSYAQSDIDHFQVLLKQENPFMAYEILQFKTKDNKYHSIVSYEFQHFRKITDWIHRTNAKQKEIGIMKFIKNEYGLSFIVALIIYIGLLYL</sequence>
<evidence type="ECO:0000256" key="1">
    <source>
        <dbReference type="SAM" id="Phobius"/>
    </source>
</evidence>
<dbReference type="EMBL" id="POWF01000002">
    <property type="protein sequence ID" value="PNQ73646.1"/>
    <property type="molecule type" value="Genomic_DNA"/>
</dbReference>
<dbReference type="RefSeq" id="WP_103051343.1">
    <property type="nucleotide sequence ID" value="NZ_POWF01000002.1"/>
</dbReference>
<keyword evidence="1" id="KW-0472">Membrane</keyword>
<accession>A0A2K1E040</accession>
<proteinExistence type="predicted"/>
<dbReference type="Proteomes" id="UP000236641">
    <property type="component" value="Unassembled WGS sequence"/>
</dbReference>
<name>A0A2K1E040_9FLAO</name>
<feature type="transmembrane region" description="Helical" evidence="1">
    <location>
        <begin position="43"/>
        <end position="62"/>
    </location>
</feature>
<keyword evidence="3" id="KW-1185">Reference proteome</keyword>
<evidence type="ECO:0000313" key="3">
    <source>
        <dbReference type="Proteomes" id="UP000236641"/>
    </source>
</evidence>